<gene>
    <name evidence="1" type="ORF">T11_3418</name>
</gene>
<sequence>MLDKMAGRFLQSTKSCVAMATQPTRSVKIEKQHYNSEKNTYSLSASTAESITCDEKSDSSMESSFRNSINSDANIPPRWIGKLFVPSTPYGFPRRLIDPLWVP</sequence>
<proteinExistence type="predicted"/>
<dbReference type="Proteomes" id="UP000055024">
    <property type="component" value="Unassembled WGS sequence"/>
</dbReference>
<dbReference type="OrthoDB" id="10530184at2759"/>
<keyword evidence="2" id="KW-1185">Reference proteome</keyword>
<name>A0A0V1H395_9BILA</name>
<protein>
    <submittedName>
        <fullName evidence="1">Uncharacterized protein</fullName>
    </submittedName>
</protein>
<organism evidence="1 2">
    <name type="scientific">Trichinella zimbabwensis</name>
    <dbReference type="NCBI Taxonomy" id="268475"/>
    <lineage>
        <taxon>Eukaryota</taxon>
        <taxon>Metazoa</taxon>
        <taxon>Ecdysozoa</taxon>
        <taxon>Nematoda</taxon>
        <taxon>Enoplea</taxon>
        <taxon>Dorylaimia</taxon>
        <taxon>Trichinellida</taxon>
        <taxon>Trichinellidae</taxon>
        <taxon>Trichinella</taxon>
    </lineage>
</organism>
<comment type="caution">
    <text evidence="1">The sequence shown here is derived from an EMBL/GenBank/DDBJ whole genome shotgun (WGS) entry which is preliminary data.</text>
</comment>
<dbReference type="EMBL" id="JYDP01000146">
    <property type="protein sequence ID" value="KRZ05096.1"/>
    <property type="molecule type" value="Genomic_DNA"/>
</dbReference>
<evidence type="ECO:0000313" key="2">
    <source>
        <dbReference type="Proteomes" id="UP000055024"/>
    </source>
</evidence>
<evidence type="ECO:0000313" key="1">
    <source>
        <dbReference type="EMBL" id="KRZ05096.1"/>
    </source>
</evidence>
<reference evidence="1 2" key="1">
    <citation type="submission" date="2015-01" db="EMBL/GenBank/DDBJ databases">
        <title>Evolution of Trichinella species and genotypes.</title>
        <authorList>
            <person name="Korhonen P.K."/>
            <person name="Edoardo P."/>
            <person name="Giuseppe L.R."/>
            <person name="Gasser R.B."/>
        </authorList>
    </citation>
    <scope>NUCLEOTIDE SEQUENCE [LARGE SCALE GENOMIC DNA]</scope>
    <source>
        <strain evidence="1">ISS1029</strain>
    </source>
</reference>
<accession>A0A0V1H395</accession>
<dbReference type="AlphaFoldDB" id="A0A0V1H395"/>